<evidence type="ECO:0000256" key="8">
    <source>
        <dbReference type="PIRSR" id="PIRSR000077-1"/>
    </source>
</evidence>
<keyword evidence="12" id="KW-1185">Reference proteome</keyword>
<protein>
    <recommendedName>
        <fullName evidence="6 7">Thioredoxin</fullName>
    </recommendedName>
</protein>
<evidence type="ECO:0000313" key="11">
    <source>
        <dbReference type="EMBL" id="AMW06640.1"/>
    </source>
</evidence>
<feature type="disulfide bond" description="Redox-active" evidence="9">
    <location>
        <begin position="32"/>
        <end position="35"/>
    </location>
</feature>
<dbReference type="KEGG" id="gph:GEMMAAP_07130"/>
<keyword evidence="4 9" id="KW-1015">Disulfide bond</keyword>
<dbReference type="EMBL" id="CP011454">
    <property type="protein sequence ID" value="AMW06640.1"/>
    <property type="molecule type" value="Genomic_DNA"/>
</dbReference>
<evidence type="ECO:0000256" key="9">
    <source>
        <dbReference type="PIRSR" id="PIRSR000077-4"/>
    </source>
</evidence>
<dbReference type="AlphaFoldDB" id="A0A143BQ58"/>
<proteinExistence type="inferred from homology"/>
<evidence type="ECO:0000256" key="1">
    <source>
        <dbReference type="ARBA" id="ARBA00008987"/>
    </source>
</evidence>
<feature type="active site" description="Nucleophile" evidence="8">
    <location>
        <position position="32"/>
    </location>
</feature>
<evidence type="ECO:0000256" key="7">
    <source>
        <dbReference type="PIRNR" id="PIRNR000077"/>
    </source>
</evidence>
<keyword evidence="3" id="KW-0249">Electron transport</keyword>
<dbReference type="SUPFAM" id="SSF52833">
    <property type="entry name" value="Thioredoxin-like"/>
    <property type="match status" value="1"/>
</dbReference>
<dbReference type="PRINTS" id="PR00421">
    <property type="entry name" value="THIOREDOXIN"/>
</dbReference>
<feature type="site" description="Contributes to redox potential value" evidence="8">
    <location>
        <position position="34"/>
    </location>
</feature>
<evidence type="ECO:0000256" key="2">
    <source>
        <dbReference type="ARBA" id="ARBA00022448"/>
    </source>
</evidence>
<feature type="site" description="Contributes to redox potential value" evidence="8">
    <location>
        <position position="33"/>
    </location>
</feature>
<evidence type="ECO:0000256" key="6">
    <source>
        <dbReference type="NCBIfam" id="TIGR01068"/>
    </source>
</evidence>
<dbReference type="InterPro" id="IPR036249">
    <property type="entry name" value="Thioredoxin-like_sf"/>
</dbReference>
<dbReference type="PROSITE" id="PS00194">
    <property type="entry name" value="THIOREDOXIN_1"/>
    <property type="match status" value="1"/>
</dbReference>
<dbReference type="GO" id="GO:0015035">
    <property type="term" value="F:protein-disulfide reductase activity"/>
    <property type="evidence" value="ECO:0007669"/>
    <property type="project" value="UniProtKB-UniRule"/>
</dbReference>
<dbReference type="OrthoDB" id="9790390at2"/>
<dbReference type="PANTHER" id="PTHR45663">
    <property type="entry name" value="GEO12009P1"/>
    <property type="match status" value="1"/>
</dbReference>
<keyword evidence="2" id="KW-0813">Transport</keyword>
<dbReference type="Gene3D" id="3.40.30.10">
    <property type="entry name" value="Glutaredoxin"/>
    <property type="match status" value="1"/>
</dbReference>
<feature type="site" description="Deprotonates C-terminal active site Cys" evidence="8">
    <location>
        <position position="26"/>
    </location>
</feature>
<keyword evidence="5 9" id="KW-0676">Redox-active center</keyword>
<dbReference type="NCBIfam" id="TIGR01068">
    <property type="entry name" value="thioredoxin"/>
    <property type="match status" value="1"/>
</dbReference>
<dbReference type="GO" id="GO:0005829">
    <property type="term" value="C:cytosol"/>
    <property type="evidence" value="ECO:0007669"/>
    <property type="project" value="TreeGrafter"/>
</dbReference>
<evidence type="ECO:0000256" key="4">
    <source>
        <dbReference type="ARBA" id="ARBA00023157"/>
    </source>
</evidence>
<dbReference type="PROSITE" id="PS51352">
    <property type="entry name" value="THIOREDOXIN_2"/>
    <property type="match status" value="1"/>
</dbReference>
<accession>A0A143BQ58</accession>
<feature type="active site" description="Nucleophile" evidence="8">
    <location>
        <position position="35"/>
    </location>
</feature>
<dbReference type="eggNOG" id="COG3118">
    <property type="taxonomic scope" value="Bacteria"/>
</dbReference>
<evidence type="ECO:0000259" key="10">
    <source>
        <dbReference type="PROSITE" id="PS51352"/>
    </source>
</evidence>
<dbReference type="Proteomes" id="UP000076404">
    <property type="component" value="Chromosome"/>
</dbReference>
<dbReference type="STRING" id="1379270.GEMMAAP_07130"/>
<reference evidence="11 12" key="2">
    <citation type="journal article" date="2016" name="Environ. Microbiol. Rep.">
        <title>Metagenomic evidence for the presence of phototrophic Gemmatimonadetes bacteria in diverse environments.</title>
        <authorList>
            <person name="Zeng Y."/>
            <person name="Baumbach J."/>
            <person name="Barbosa E.G."/>
            <person name="Azevedo V."/>
            <person name="Zhang C."/>
            <person name="Koblizek M."/>
        </authorList>
    </citation>
    <scope>NUCLEOTIDE SEQUENCE [LARGE SCALE GENOMIC DNA]</scope>
    <source>
        <strain evidence="11 12">AP64</strain>
    </source>
</reference>
<name>A0A143BQ58_9BACT</name>
<reference evidence="11 12" key="1">
    <citation type="journal article" date="2014" name="Proc. Natl. Acad. Sci. U.S.A.">
        <title>Functional type 2 photosynthetic reaction centers found in the rare bacterial phylum Gemmatimonadetes.</title>
        <authorList>
            <person name="Zeng Y."/>
            <person name="Feng F."/>
            <person name="Medova H."/>
            <person name="Dean J."/>
            <person name="Koblizek M."/>
        </authorList>
    </citation>
    <scope>NUCLEOTIDE SEQUENCE [LARGE SCALE GENOMIC DNA]</scope>
    <source>
        <strain evidence="11 12">AP64</strain>
    </source>
</reference>
<dbReference type="Pfam" id="PF00085">
    <property type="entry name" value="Thioredoxin"/>
    <property type="match status" value="1"/>
</dbReference>
<dbReference type="PANTHER" id="PTHR45663:SF11">
    <property type="entry name" value="GEO12009P1"/>
    <property type="match status" value="1"/>
</dbReference>
<dbReference type="CDD" id="cd02947">
    <property type="entry name" value="TRX_family"/>
    <property type="match status" value="1"/>
</dbReference>
<sequence>MANAVEVMDDTFATEIEQQAGLSVVDFWATWCAPCRMIAPIVEQLAADYAGKVKVAKLDVDNNQRTAAKFNVRSIPTILFFKDGKLVDQVVGAVPRPALEAKFKEHA</sequence>
<dbReference type="GO" id="GO:0045454">
    <property type="term" value="P:cell redox homeostasis"/>
    <property type="evidence" value="ECO:0007669"/>
    <property type="project" value="TreeGrafter"/>
</dbReference>
<comment type="similarity">
    <text evidence="1 7">Belongs to the thioredoxin family.</text>
</comment>
<dbReference type="PIRSF" id="PIRSF000077">
    <property type="entry name" value="Thioredoxin"/>
    <property type="match status" value="1"/>
</dbReference>
<evidence type="ECO:0000313" key="12">
    <source>
        <dbReference type="Proteomes" id="UP000076404"/>
    </source>
</evidence>
<dbReference type="InterPro" id="IPR017937">
    <property type="entry name" value="Thioredoxin_CS"/>
</dbReference>
<organism evidence="11 12">
    <name type="scientific">Gemmatimonas phototrophica</name>
    <dbReference type="NCBI Taxonomy" id="1379270"/>
    <lineage>
        <taxon>Bacteria</taxon>
        <taxon>Pseudomonadati</taxon>
        <taxon>Gemmatimonadota</taxon>
        <taxon>Gemmatimonadia</taxon>
        <taxon>Gemmatimonadales</taxon>
        <taxon>Gemmatimonadaceae</taxon>
        <taxon>Gemmatimonas</taxon>
    </lineage>
</organism>
<feature type="domain" description="Thioredoxin" evidence="10">
    <location>
        <begin position="1"/>
        <end position="107"/>
    </location>
</feature>
<dbReference type="InterPro" id="IPR005746">
    <property type="entry name" value="Thioredoxin"/>
</dbReference>
<evidence type="ECO:0000256" key="5">
    <source>
        <dbReference type="ARBA" id="ARBA00023284"/>
    </source>
</evidence>
<dbReference type="InterPro" id="IPR013766">
    <property type="entry name" value="Thioredoxin_domain"/>
</dbReference>
<dbReference type="FunFam" id="3.40.30.10:FF:000001">
    <property type="entry name" value="Thioredoxin"/>
    <property type="match status" value="1"/>
</dbReference>
<dbReference type="RefSeq" id="WP_026850430.1">
    <property type="nucleotide sequence ID" value="NZ_CP011454.1"/>
</dbReference>
<gene>
    <name evidence="11" type="ORF">GEMMAAP_07130</name>
</gene>
<evidence type="ECO:0000256" key="3">
    <source>
        <dbReference type="ARBA" id="ARBA00022982"/>
    </source>
</evidence>